<dbReference type="Pfam" id="PF09485">
    <property type="entry name" value="CRISPR_Cse2"/>
    <property type="match status" value="1"/>
</dbReference>
<evidence type="ECO:0000313" key="1">
    <source>
        <dbReference type="EMBL" id="KFN89071.1"/>
    </source>
</evidence>
<protein>
    <submittedName>
        <fullName evidence="1">CRISPR-associated Cse2 family protein</fullName>
    </submittedName>
</protein>
<dbReference type="RefSeq" id="WP_028790893.1">
    <property type="nucleotide sequence ID" value="NZ_JPVT01000246.1"/>
</dbReference>
<dbReference type="EMBL" id="JPVT01000246">
    <property type="protein sequence ID" value="KFN89071.1"/>
    <property type="molecule type" value="Genomic_DNA"/>
</dbReference>
<name>A0A091BTT5_9ENTE</name>
<dbReference type="AlphaFoldDB" id="A0A091BTT5"/>
<evidence type="ECO:0000313" key="2">
    <source>
        <dbReference type="Proteomes" id="UP000029381"/>
    </source>
</evidence>
<accession>A0A091BTT5</accession>
<reference evidence="1 2" key="1">
    <citation type="submission" date="2014-08" db="EMBL/GenBank/DDBJ databases">
        <title>Genome sequence of Tetragenococcus muriaticus.</title>
        <authorList>
            <person name="Chuea-nongthon C."/>
            <person name="Rodtong S."/>
            <person name="Yongsawatdigul J."/>
            <person name="Steele J.L."/>
            <person name="Liu X.-y."/>
            <person name="Speers J."/>
            <person name="Glasner J.D."/>
            <person name="Neeno-Eckwall E.C."/>
        </authorList>
    </citation>
    <scope>NUCLEOTIDE SEQUENCE [LARGE SCALE GENOMIC DNA]</scope>
    <source>
        <strain evidence="1 2">3MR10-3</strain>
    </source>
</reference>
<gene>
    <name evidence="1" type="ORF">TMU3MR103_2235</name>
</gene>
<dbReference type="InterPro" id="IPR013382">
    <property type="entry name" value="CRISPR-assoc_prot_Cse2"/>
</dbReference>
<dbReference type="Proteomes" id="UP000029381">
    <property type="component" value="Unassembled WGS sequence"/>
</dbReference>
<dbReference type="InterPro" id="IPR038287">
    <property type="entry name" value="Cse2_sf"/>
</dbReference>
<dbReference type="CDD" id="cd09731">
    <property type="entry name" value="Cse2_I-E"/>
    <property type="match status" value="1"/>
</dbReference>
<sequence length="202" mass="23185">MAEELSKEQTVFATIGKIIGKLDELRNNSSGKAALAHLRNSIGQPLSETVDIWPIVFEQMPDSFLGRSGRLTNEERAILTTLQIYALHQQSRTESVNKRSEKSQWDNIGISLKSLREGSETVAIDRRFNTMITSSSFEELTHHLRQMIQLLKAKNPDIAVNYAQLGNDLYWFLRNKEEKVRLDWAKAFYSRQESIEKGEDEL</sequence>
<dbReference type="Gene3D" id="1.10.520.40">
    <property type="entry name" value="CRISPR-associated protein Cse2"/>
    <property type="match status" value="1"/>
</dbReference>
<organism evidence="1 2">
    <name type="scientific">Tetragenococcus muriaticus 3MR10-3</name>
    <dbReference type="NCBI Taxonomy" id="1302648"/>
    <lineage>
        <taxon>Bacteria</taxon>
        <taxon>Bacillati</taxon>
        <taxon>Bacillota</taxon>
        <taxon>Bacilli</taxon>
        <taxon>Lactobacillales</taxon>
        <taxon>Enterococcaceae</taxon>
        <taxon>Tetragenococcus</taxon>
    </lineage>
</organism>
<dbReference type="NCBIfam" id="TIGR02548">
    <property type="entry name" value="casB_cse2"/>
    <property type="match status" value="1"/>
</dbReference>
<proteinExistence type="predicted"/>
<comment type="caution">
    <text evidence="1">The sequence shown here is derived from an EMBL/GenBank/DDBJ whole genome shotgun (WGS) entry which is preliminary data.</text>
</comment>
<dbReference type="PATRIC" id="fig|1302648.3.peg.2188"/>
<keyword evidence="2" id="KW-1185">Reference proteome</keyword>